<dbReference type="Proteomes" id="UP001590950">
    <property type="component" value="Unassembled WGS sequence"/>
</dbReference>
<comment type="caution">
    <text evidence="1">The sequence shown here is derived from an EMBL/GenBank/DDBJ whole genome shotgun (WGS) entry which is preliminary data.</text>
</comment>
<accession>A0ABR4AAL4</accession>
<proteinExistence type="predicted"/>
<evidence type="ECO:0000313" key="1">
    <source>
        <dbReference type="EMBL" id="KAL2042135.1"/>
    </source>
</evidence>
<dbReference type="EMBL" id="JBEFKJ010000015">
    <property type="protein sequence ID" value="KAL2042135.1"/>
    <property type="molecule type" value="Genomic_DNA"/>
</dbReference>
<keyword evidence="2" id="KW-1185">Reference proteome</keyword>
<organism evidence="1 2">
    <name type="scientific">Stereocaulon virgatum</name>
    <dbReference type="NCBI Taxonomy" id="373712"/>
    <lineage>
        <taxon>Eukaryota</taxon>
        <taxon>Fungi</taxon>
        <taxon>Dikarya</taxon>
        <taxon>Ascomycota</taxon>
        <taxon>Pezizomycotina</taxon>
        <taxon>Lecanoromycetes</taxon>
        <taxon>OSLEUM clade</taxon>
        <taxon>Lecanoromycetidae</taxon>
        <taxon>Lecanorales</taxon>
        <taxon>Lecanorineae</taxon>
        <taxon>Stereocaulaceae</taxon>
        <taxon>Stereocaulon</taxon>
    </lineage>
</organism>
<protein>
    <submittedName>
        <fullName evidence="1">Uncharacterized protein</fullName>
    </submittedName>
</protein>
<gene>
    <name evidence="1" type="ORF">N7G274_005323</name>
</gene>
<sequence length="111" mass="12167">MDSALSISRLQSWSFPENAIAHLLPEMCQAYSRGSSEKGDTNQTTITETSSIDRSCLSFCNSQSPVLRPSRAILDAVATGRLSWIIDLEEPKPAVSLSSPMYLLWLAFEAA</sequence>
<reference evidence="1 2" key="1">
    <citation type="submission" date="2024-09" db="EMBL/GenBank/DDBJ databases">
        <title>Rethinking Asexuality: The Enigmatic Case of Functional Sexual Genes in Lepraria (Stereocaulaceae).</title>
        <authorList>
            <person name="Doellman M."/>
            <person name="Sun Y."/>
            <person name="Barcenas-Pena A."/>
            <person name="Lumbsch H.T."/>
            <person name="Grewe F."/>
        </authorList>
    </citation>
    <scope>NUCLEOTIDE SEQUENCE [LARGE SCALE GENOMIC DNA]</scope>
    <source>
        <strain evidence="1 2">Mercado 3170</strain>
    </source>
</reference>
<name>A0ABR4AAL4_9LECA</name>
<evidence type="ECO:0000313" key="2">
    <source>
        <dbReference type="Proteomes" id="UP001590950"/>
    </source>
</evidence>